<evidence type="ECO:0000313" key="2">
    <source>
        <dbReference type="EMBL" id="PRY21959.1"/>
    </source>
</evidence>
<gene>
    <name evidence="2" type="ORF">CLV70_11824</name>
</gene>
<feature type="chain" id="PRO_5039630503" evidence="1">
    <location>
        <begin position="38"/>
        <end position="140"/>
    </location>
</feature>
<name>A0A2T0RL89_9ACTN</name>
<protein>
    <submittedName>
        <fullName evidence="2">Uncharacterized protein</fullName>
    </submittedName>
</protein>
<dbReference type="RefSeq" id="WP_106130027.1">
    <property type="nucleotide sequence ID" value="NZ_PVZG01000018.1"/>
</dbReference>
<sequence length="140" mass="14728">MIRTTTHRPLARRVRFAALATAFAGVALVAAPQAAFASAQGWGGTLRPGEQHCLTASDYAYYQVRADGQATASGARFKVLRNGSVVFGTPSGTIAGFAYEGRSSYGTFAGPGSYTVCATNNNATRTLVNLHIFTDADLPY</sequence>
<proteinExistence type="predicted"/>
<dbReference type="EMBL" id="PVZG01000018">
    <property type="protein sequence ID" value="PRY21959.1"/>
    <property type="molecule type" value="Genomic_DNA"/>
</dbReference>
<comment type="caution">
    <text evidence="2">The sequence shown here is derived from an EMBL/GenBank/DDBJ whole genome shotgun (WGS) entry which is preliminary data.</text>
</comment>
<evidence type="ECO:0000313" key="3">
    <source>
        <dbReference type="Proteomes" id="UP000239209"/>
    </source>
</evidence>
<dbReference type="AlphaFoldDB" id="A0A2T0RL89"/>
<organism evidence="2 3">
    <name type="scientific">Pseudosporangium ferrugineum</name>
    <dbReference type="NCBI Taxonomy" id="439699"/>
    <lineage>
        <taxon>Bacteria</taxon>
        <taxon>Bacillati</taxon>
        <taxon>Actinomycetota</taxon>
        <taxon>Actinomycetes</taxon>
        <taxon>Micromonosporales</taxon>
        <taxon>Micromonosporaceae</taxon>
        <taxon>Pseudosporangium</taxon>
    </lineage>
</organism>
<evidence type="ECO:0000256" key="1">
    <source>
        <dbReference type="SAM" id="SignalP"/>
    </source>
</evidence>
<dbReference type="OrthoDB" id="4204167at2"/>
<accession>A0A2T0RL89</accession>
<dbReference type="Proteomes" id="UP000239209">
    <property type="component" value="Unassembled WGS sequence"/>
</dbReference>
<keyword evidence="1" id="KW-0732">Signal</keyword>
<keyword evidence="3" id="KW-1185">Reference proteome</keyword>
<feature type="signal peptide" evidence="1">
    <location>
        <begin position="1"/>
        <end position="37"/>
    </location>
</feature>
<reference evidence="2 3" key="1">
    <citation type="submission" date="2018-03" db="EMBL/GenBank/DDBJ databases">
        <title>Genomic Encyclopedia of Archaeal and Bacterial Type Strains, Phase II (KMG-II): from individual species to whole genera.</title>
        <authorList>
            <person name="Goeker M."/>
        </authorList>
    </citation>
    <scope>NUCLEOTIDE SEQUENCE [LARGE SCALE GENOMIC DNA]</scope>
    <source>
        <strain evidence="2 3">DSM 45348</strain>
    </source>
</reference>